<dbReference type="Pfam" id="PF03653">
    <property type="entry name" value="UPF0093"/>
    <property type="match status" value="1"/>
</dbReference>
<evidence type="ECO:0000313" key="17">
    <source>
        <dbReference type="Proteomes" id="UP000278398"/>
    </source>
</evidence>
<dbReference type="GO" id="GO:0046872">
    <property type="term" value="F:metal ion binding"/>
    <property type="evidence" value="ECO:0007669"/>
    <property type="project" value="UniProtKB-UniRule"/>
</dbReference>
<evidence type="ECO:0000256" key="2">
    <source>
        <dbReference type="ARBA" id="ARBA00005073"/>
    </source>
</evidence>
<accession>A0A429YNP3</accession>
<name>A0A429YNP3_9HYPH</name>
<dbReference type="Proteomes" id="UP000278398">
    <property type="component" value="Unassembled WGS sequence"/>
</dbReference>
<comment type="function">
    <text evidence="14">Catalyzes the oxidation of protoporphyrinogen IX to protoporphyrin IX.</text>
</comment>
<dbReference type="PIRSF" id="PIRSF004638">
    <property type="entry name" value="UCP004638"/>
    <property type="match status" value="1"/>
</dbReference>
<comment type="pathway">
    <text evidence="2 14">Porphyrin-containing compound metabolism; protoporphyrin-IX biosynthesis; protoporphyrin-IX from protoporphyrinogen-IX: step 1/1.</text>
</comment>
<evidence type="ECO:0000256" key="1">
    <source>
        <dbReference type="ARBA" id="ARBA00004651"/>
    </source>
</evidence>
<dbReference type="OrthoDB" id="7570050at2"/>
<keyword evidence="8 14" id="KW-0479">Metal-binding</keyword>
<evidence type="ECO:0000256" key="9">
    <source>
        <dbReference type="ARBA" id="ARBA00022989"/>
    </source>
</evidence>
<keyword evidence="10" id="KW-0560">Oxidoreductase</keyword>
<dbReference type="GO" id="GO:0005886">
    <property type="term" value="C:plasma membrane"/>
    <property type="evidence" value="ECO:0007669"/>
    <property type="project" value="UniProtKB-SubCell"/>
</dbReference>
<comment type="cofactor">
    <cofactor evidence="14">
        <name>heme b</name>
        <dbReference type="ChEBI" id="CHEBI:60344"/>
    </cofactor>
    <text evidence="14">Binds 1 heme b (iron(II)-protoporphyrin IX) group per subunit.</text>
</comment>
<dbReference type="RefSeq" id="WP_126702263.1">
    <property type="nucleotide sequence ID" value="NZ_RWKW01000110.1"/>
</dbReference>
<evidence type="ECO:0000256" key="3">
    <source>
        <dbReference type="ARBA" id="ARBA00006501"/>
    </source>
</evidence>
<dbReference type="UniPathway" id="UPA00251">
    <property type="reaction ID" value="UER00324"/>
</dbReference>
<keyword evidence="9 15" id="KW-1133">Transmembrane helix</keyword>
<feature type="transmembrane region" description="Helical" evidence="15">
    <location>
        <begin position="83"/>
        <end position="104"/>
    </location>
</feature>
<dbReference type="EC" id="1.3.99.-" evidence="14"/>
<evidence type="ECO:0000256" key="4">
    <source>
        <dbReference type="ARBA" id="ARBA00017504"/>
    </source>
</evidence>
<dbReference type="GO" id="GO:0070818">
    <property type="term" value="F:protoporphyrinogen oxidase activity"/>
    <property type="evidence" value="ECO:0007669"/>
    <property type="project" value="UniProtKB-UniRule"/>
</dbReference>
<comment type="similarity">
    <text evidence="3 14">Belongs to the HemJ family.</text>
</comment>
<feature type="transmembrane region" description="Helical" evidence="15">
    <location>
        <begin position="110"/>
        <end position="134"/>
    </location>
</feature>
<dbReference type="EMBL" id="RWKW01000110">
    <property type="protein sequence ID" value="RST83085.1"/>
    <property type="molecule type" value="Genomic_DNA"/>
</dbReference>
<keyword evidence="5 14" id="KW-1003">Cell membrane</keyword>
<sequence>MIVWLKFLHIAAVCVWMAGLVSLPGLYVRRAATGESDQLYGLQRTVRFTFLKLMSPAAFVAIASGAALIFVGQAFHPWLSAKLALVAVLALIHVLTGLVIIRLFEEGEVYPVWRFVTVTALTLVLIVAVLALVLAKPELDWRGLVPAVLTEPGGLRRLVEEFSPWKIP</sequence>
<dbReference type="AlphaFoldDB" id="A0A429YNP3"/>
<evidence type="ECO:0000256" key="8">
    <source>
        <dbReference type="ARBA" id="ARBA00022723"/>
    </source>
</evidence>
<evidence type="ECO:0000256" key="10">
    <source>
        <dbReference type="ARBA" id="ARBA00023002"/>
    </source>
</evidence>
<evidence type="ECO:0000256" key="12">
    <source>
        <dbReference type="ARBA" id="ARBA00023136"/>
    </source>
</evidence>
<comment type="catalytic activity">
    <reaction evidence="13 14">
        <text>protoporphyrinogen IX + 3 A = protoporphyrin IX + 3 AH2</text>
        <dbReference type="Rhea" id="RHEA:62000"/>
        <dbReference type="ChEBI" id="CHEBI:13193"/>
        <dbReference type="ChEBI" id="CHEBI:17499"/>
        <dbReference type="ChEBI" id="CHEBI:57306"/>
        <dbReference type="ChEBI" id="CHEBI:57307"/>
    </reaction>
</comment>
<evidence type="ECO:0000256" key="13">
    <source>
        <dbReference type="ARBA" id="ARBA00048390"/>
    </source>
</evidence>
<comment type="caution">
    <text evidence="16">The sequence shown here is derived from an EMBL/GenBank/DDBJ whole genome shotgun (WGS) entry which is preliminary data.</text>
</comment>
<evidence type="ECO:0000256" key="5">
    <source>
        <dbReference type="ARBA" id="ARBA00022475"/>
    </source>
</evidence>
<protein>
    <recommendedName>
        <fullName evidence="4 14">Protoporphyrinogen IX oxidase</fullName>
        <ecNumber evidence="14">1.3.99.-</ecNumber>
    </recommendedName>
</protein>
<dbReference type="GO" id="GO:0006782">
    <property type="term" value="P:protoporphyrinogen IX biosynthetic process"/>
    <property type="evidence" value="ECO:0007669"/>
    <property type="project" value="UniProtKB-UniRule"/>
</dbReference>
<dbReference type="PANTHER" id="PTHR40255">
    <property type="entry name" value="UPF0093 MEMBRANE PROTEIN SLR1790"/>
    <property type="match status" value="1"/>
</dbReference>
<proteinExistence type="inferred from homology"/>
<comment type="subcellular location">
    <subcellularLocation>
        <location evidence="1">Cell membrane</location>
        <topology evidence="1">Multi-pass membrane protein</topology>
    </subcellularLocation>
</comment>
<organism evidence="16 17">
    <name type="scientific">Aquibium carbonis</name>
    <dbReference type="NCBI Taxonomy" id="2495581"/>
    <lineage>
        <taxon>Bacteria</taxon>
        <taxon>Pseudomonadati</taxon>
        <taxon>Pseudomonadota</taxon>
        <taxon>Alphaproteobacteria</taxon>
        <taxon>Hyphomicrobiales</taxon>
        <taxon>Phyllobacteriaceae</taxon>
        <taxon>Aquibium</taxon>
    </lineage>
</organism>
<feature type="transmembrane region" description="Helical" evidence="15">
    <location>
        <begin position="48"/>
        <end position="71"/>
    </location>
</feature>
<dbReference type="InterPro" id="IPR005265">
    <property type="entry name" value="HemJ-like"/>
</dbReference>
<feature type="transmembrane region" description="Helical" evidence="15">
    <location>
        <begin position="7"/>
        <end position="28"/>
    </location>
</feature>
<dbReference type="PANTHER" id="PTHR40255:SF1">
    <property type="entry name" value="PROTOPORPHYRINOGEN IX OXIDASE"/>
    <property type="match status" value="1"/>
</dbReference>
<evidence type="ECO:0000313" key="16">
    <source>
        <dbReference type="EMBL" id="RST83085.1"/>
    </source>
</evidence>
<keyword evidence="17" id="KW-1185">Reference proteome</keyword>
<keyword evidence="7 15" id="KW-0812">Transmembrane</keyword>
<gene>
    <name evidence="16" type="ORF">EJC49_22965</name>
</gene>
<evidence type="ECO:0000256" key="6">
    <source>
        <dbReference type="ARBA" id="ARBA00022617"/>
    </source>
</evidence>
<keyword evidence="12 14" id="KW-0472">Membrane</keyword>
<evidence type="ECO:0000256" key="11">
    <source>
        <dbReference type="ARBA" id="ARBA00023004"/>
    </source>
</evidence>
<evidence type="ECO:0000256" key="14">
    <source>
        <dbReference type="PIRNR" id="PIRNR004638"/>
    </source>
</evidence>
<keyword evidence="6 14" id="KW-0349">Heme</keyword>
<evidence type="ECO:0000256" key="15">
    <source>
        <dbReference type="SAM" id="Phobius"/>
    </source>
</evidence>
<keyword evidence="11 14" id="KW-0408">Iron</keyword>
<reference evidence="16 17" key="1">
    <citation type="submission" date="2018-12" db="EMBL/GenBank/DDBJ databases">
        <title>Mesorhizobium carbonis sp. nov., isolated from coal mine water.</title>
        <authorList>
            <person name="Xin W."/>
            <person name="Xu Z."/>
            <person name="Xiang F."/>
            <person name="Zhang J."/>
            <person name="Xi L."/>
            <person name="Liu J."/>
        </authorList>
    </citation>
    <scope>NUCLEOTIDE SEQUENCE [LARGE SCALE GENOMIC DNA]</scope>
    <source>
        <strain evidence="16 17">B2.3</strain>
    </source>
</reference>
<evidence type="ECO:0000256" key="7">
    <source>
        <dbReference type="ARBA" id="ARBA00022692"/>
    </source>
</evidence>